<organism evidence="1 2">
    <name type="scientific">[Candida] arabinofermentans NRRL YB-2248</name>
    <dbReference type="NCBI Taxonomy" id="983967"/>
    <lineage>
        <taxon>Eukaryota</taxon>
        <taxon>Fungi</taxon>
        <taxon>Dikarya</taxon>
        <taxon>Ascomycota</taxon>
        <taxon>Saccharomycotina</taxon>
        <taxon>Pichiomycetes</taxon>
        <taxon>Pichiales</taxon>
        <taxon>Pichiaceae</taxon>
        <taxon>Ogataea</taxon>
        <taxon>Ogataea/Candida clade</taxon>
    </lineage>
</organism>
<dbReference type="AlphaFoldDB" id="A0A1E4T7V7"/>
<dbReference type="Proteomes" id="UP000094801">
    <property type="component" value="Unassembled WGS sequence"/>
</dbReference>
<gene>
    <name evidence="1" type="ORF">CANARDRAFT_5160</name>
</gene>
<sequence length="390" mass="43995">MPCEDYLTGAHSHDIPPETVDTEIQIILDKLSAKPDFNPNQLFNPDKHLAFKDEYFEETTVLSLADLGIKKTHTKPISGFGATYPFPLLTKEAIDIMKWEAFQKENIAAYARLTNPDFSLKTNRFDFHIGGYVNQGKAPFTESVYAHPRIAKIFSKFIGVDVQTCYNYDTNHVNVALADSSIPIDAPLNTEAESEEGEEKEFDISKVGSILGQHYDSVPIAAVIMWECPKGRGGETVIIKGDEKPLVIPNIAEPGYCTLLQARVVRHIATKPNSNSNRIATVCGYCCAAPEILDTSALTSVRPSILPRSIHDQFYSEWFDFRFKQLQRYLAAGQSKIKKDFERGETFNQLKMIEFCKEAQEYLYDSWKEMECAGNDPYPPALFETPYSEL</sequence>
<dbReference type="PANTHER" id="PTHR41677">
    <property type="entry name" value="YALI0B19030P"/>
    <property type="match status" value="1"/>
</dbReference>
<name>A0A1E4T7V7_9ASCO</name>
<keyword evidence="2" id="KW-1185">Reference proteome</keyword>
<protein>
    <recommendedName>
        <fullName evidence="3">Fe2OG dioxygenase domain-containing protein</fullName>
    </recommendedName>
</protein>
<evidence type="ECO:0000313" key="2">
    <source>
        <dbReference type="Proteomes" id="UP000094801"/>
    </source>
</evidence>
<evidence type="ECO:0008006" key="3">
    <source>
        <dbReference type="Google" id="ProtNLM"/>
    </source>
</evidence>
<accession>A0A1E4T7V7</accession>
<proteinExistence type="predicted"/>
<evidence type="ECO:0000313" key="1">
    <source>
        <dbReference type="EMBL" id="ODV87847.1"/>
    </source>
</evidence>
<dbReference type="PANTHER" id="PTHR41677:SF1">
    <property type="entry name" value="FE2OG DIOXYGENASE DOMAIN-CONTAINING PROTEIN"/>
    <property type="match status" value="1"/>
</dbReference>
<dbReference type="OrthoDB" id="10256055at2759"/>
<dbReference type="EMBL" id="KV453847">
    <property type="protein sequence ID" value="ODV87847.1"/>
    <property type="molecule type" value="Genomic_DNA"/>
</dbReference>
<reference evidence="2" key="1">
    <citation type="submission" date="2016-04" db="EMBL/GenBank/DDBJ databases">
        <title>Comparative genomics of biotechnologically important yeasts.</title>
        <authorList>
            <consortium name="DOE Joint Genome Institute"/>
            <person name="Riley R."/>
            <person name="Haridas S."/>
            <person name="Wolfe K.H."/>
            <person name="Lopes M.R."/>
            <person name="Hittinger C.T."/>
            <person name="Goker M."/>
            <person name="Salamov A."/>
            <person name="Wisecaver J."/>
            <person name="Long T.M."/>
            <person name="Aerts A.L."/>
            <person name="Barry K."/>
            <person name="Choi C."/>
            <person name="Clum A."/>
            <person name="Coughlan A.Y."/>
            <person name="Deshpande S."/>
            <person name="Douglass A.P."/>
            <person name="Hanson S.J."/>
            <person name="Klenk H.-P."/>
            <person name="Labutti K."/>
            <person name="Lapidus A."/>
            <person name="Lindquist E."/>
            <person name="Lipzen A."/>
            <person name="Meier-Kolthoff J.P."/>
            <person name="Ohm R.A."/>
            <person name="Otillar R.P."/>
            <person name="Pangilinan J."/>
            <person name="Peng Y."/>
            <person name="Rokas A."/>
            <person name="Rosa C.A."/>
            <person name="Scheuner C."/>
            <person name="Sibirny A.A."/>
            <person name="Slot J.C."/>
            <person name="Stielow J.B."/>
            <person name="Sun H."/>
            <person name="Kurtzman C.P."/>
            <person name="Blackwell M."/>
            <person name="Grigoriev I.V."/>
            <person name="Jeffries T.W."/>
        </authorList>
    </citation>
    <scope>NUCLEOTIDE SEQUENCE [LARGE SCALE GENOMIC DNA]</scope>
    <source>
        <strain evidence="2">NRRL YB-2248</strain>
    </source>
</reference>